<sequence length="237" mass="26927">MEKICLKIIRYGTYLVLITPLIVSSKFFFPFVGPKSIYFFALVEIIFFSYLILISISPKYRPRFNLLLMVLSIFLLILILSSVFGVDFQNSFWSKYERMTGLLMWFHLFAFFVVLSSVFKERDEWYKIFGISVFIAILISLISLFEKMGVSIVGASSQGGATLGNSSFLGVYLLFNLFLALYLFLKTNQEKLQSTFYKVFNFYSLLGVGLIGLALWFSGARAALLSTLGGLCVLGFL</sequence>
<feature type="transmembrane region" description="Helical" evidence="1">
    <location>
        <begin position="66"/>
        <end position="86"/>
    </location>
</feature>
<dbReference type="AlphaFoldDB" id="A0A2M7R7N6"/>
<proteinExistence type="predicted"/>
<gene>
    <name evidence="2" type="ORF">COY73_00490</name>
</gene>
<comment type="caution">
    <text evidence="2">The sequence shown here is derived from an EMBL/GenBank/DDBJ whole genome shotgun (WGS) entry which is preliminary data.</text>
</comment>
<keyword evidence="1" id="KW-1133">Transmembrane helix</keyword>
<feature type="transmembrane region" description="Helical" evidence="1">
    <location>
        <begin position="165"/>
        <end position="185"/>
    </location>
</feature>
<feature type="transmembrane region" description="Helical" evidence="1">
    <location>
        <begin position="197"/>
        <end position="217"/>
    </location>
</feature>
<name>A0A2M7R7N6_9BACT</name>
<protein>
    <submittedName>
        <fullName evidence="2">Uncharacterized protein</fullName>
    </submittedName>
</protein>
<evidence type="ECO:0000313" key="3">
    <source>
        <dbReference type="Proteomes" id="UP000230767"/>
    </source>
</evidence>
<feature type="transmembrane region" description="Helical" evidence="1">
    <location>
        <begin position="12"/>
        <end position="31"/>
    </location>
</feature>
<dbReference type="EMBL" id="PFLW01000015">
    <property type="protein sequence ID" value="PIY89602.1"/>
    <property type="molecule type" value="Genomic_DNA"/>
</dbReference>
<organism evidence="2 3">
    <name type="scientific">Candidatus Nealsonbacteria bacterium CG_4_10_14_0_8_um_filter_37_14</name>
    <dbReference type="NCBI Taxonomy" id="1974684"/>
    <lineage>
        <taxon>Bacteria</taxon>
        <taxon>Candidatus Nealsoniibacteriota</taxon>
    </lineage>
</organism>
<evidence type="ECO:0000313" key="2">
    <source>
        <dbReference type="EMBL" id="PIY89602.1"/>
    </source>
</evidence>
<feature type="transmembrane region" description="Helical" evidence="1">
    <location>
        <begin position="98"/>
        <end position="119"/>
    </location>
</feature>
<feature type="non-terminal residue" evidence="2">
    <location>
        <position position="237"/>
    </location>
</feature>
<reference evidence="3" key="1">
    <citation type="submission" date="2017-09" db="EMBL/GenBank/DDBJ databases">
        <title>Depth-based differentiation of microbial function through sediment-hosted aquifers and enrichment of novel symbionts in the deep terrestrial subsurface.</title>
        <authorList>
            <person name="Probst A.J."/>
            <person name="Ladd B."/>
            <person name="Jarett J.K."/>
            <person name="Geller-Mcgrath D.E."/>
            <person name="Sieber C.M.K."/>
            <person name="Emerson J.B."/>
            <person name="Anantharaman K."/>
            <person name="Thomas B.C."/>
            <person name="Malmstrom R."/>
            <person name="Stieglmeier M."/>
            <person name="Klingl A."/>
            <person name="Woyke T."/>
            <person name="Ryan C.M."/>
            <person name="Banfield J.F."/>
        </authorList>
    </citation>
    <scope>NUCLEOTIDE SEQUENCE [LARGE SCALE GENOMIC DNA]</scope>
</reference>
<accession>A0A2M7R7N6</accession>
<keyword evidence="1" id="KW-0472">Membrane</keyword>
<dbReference type="Proteomes" id="UP000230767">
    <property type="component" value="Unassembled WGS sequence"/>
</dbReference>
<feature type="transmembrane region" description="Helical" evidence="1">
    <location>
        <begin position="126"/>
        <end position="145"/>
    </location>
</feature>
<evidence type="ECO:0000256" key="1">
    <source>
        <dbReference type="SAM" id="Phobius"/>
    </source>
</evidence>
<feature type="transmembrane region" description="Helical" evidence="1">
    <location>
        <begin position="37"/>
        <end position="54"/>
    </location>
</feature>
<keyword evidence="1" id="KW-0812">Transmembrane</keyword>